<dbReference type="AlphaFoldDB" id="K1RVX6"/>
<gene>
    <name evidence="1" type="ORF">LEA_16810</name>
</gene>
<dbReference type="Gene3D" id="3.30.470.20">
    <property type="entry name" value="ATP-grasp fold, B domain"/>
    <property type="match status" value="1"/>
</dbReference>
<comment type="caution">
    <text evidence="1">The sequence shown here is derived from an EMBL/GenBank/DDBJ whole genome shotgun (WGS) entry which is preliminary data.</text>
</comment>
<sequence length="119" mass="14146">MNTIGYYGPFSVELLHRKDKNYFMEFNFRHDGLAYAATASGANLPALLFDDREEPQLRVKDTYMMDLSTDYCHVKDGVLSKMQWWHDFMRTGCQLNFNRKDPMPTICYYMHKLKSRLSR</sequence>
<dbReference type="EMBL" id="AJWY01011498">
    <property type="protein sequence ID" value="EKC52597.1"/>
    <property type="molecule type" value="Genomic_DNA"/>
</dbReference>
<reference evidence="1" key="1">
    <citation type="journal article" date="2013" name="Environ. Microbiol.">
        <title>Microbiota from the distal guts of lean and obese adolescents exhibit partial functional redundancy besides clear differences in community structure.</title>
        <authorList>
            <person name="Ferrer M."/>
            <person name="Ruiz A."/>
            <person name="Lanza F."/>
            <person name="Haange S.B."/>
            <person name="Oberbach A."/>
            <person name="Till H."/>
            <person name="Bargiela R."/>
            <person name="Campoy C."/>
            <person name="Segura M.T."/>
            <person name="Richter M."/>
            <person name="von Bergen M."/>
            <person name="Seifert J."/>
            <person name="Suarez A."/>
        </authorList>
    </citation>
    <scope>NUCLEOTIDE SEQUENCE</scope>
</reference>
<proteinExistence type="predicted"/>
<organism evidence="1">
    <name type="scientific">human gut metagenome</name>
    <dbReference type="NCBI Taxonomy" id="408170"/>
    <lineage>
        <taxon>unclassified sequences</taxon>
        <taxon>metagenomes</taxon>
        <taxon>organismal metagenomes</taxon>
    </lineage>
</organism>
<accession>K1RVX6</accession>
<name>K1RVX6_9ZZZZ</name>
<evidence type="ECO:0000313" key="1">
    <source>
        <dbReference type="EMBL" id="EKC52597.1"/>
    </source>
</evidence>
<dbReference type="SUPFAM" id="SSF56059">
    <property type="entry name" value="Glutathione synthetase ATP-binding domain-like"/>
    <property type="match status" value="1"/>
</dbReference>
<protein>
    <submittedName>
        <fullName evidence="1">Uncharacterized protein</fullName>
    </submittedName>
</protein>